<accession>Q89072</accession>
<evidence type="ECO:0000313" key="6">
    <source>
        <dbReference type="EMBL" id="ABF26994.1"/>
    </source>
</evidence>
<evidence type="ECO:0000313" key="8">
    <source>
        <dbReference type="EMBL" id="CAB54604.1"/>
    </source>
</evidence>
<dbReference type="Proteomes" id="UP000001814">
    <property type="component" value="Segment"/>
</dbReference>
<protein>
    <submittedName>
        <fullName evidence="8">B11R protein</fullName>
    </submittedName>
    <submittedName>
        <fullName evidence="1">B12R</fullName>
    </submittedName>
</protein>
<reference evidence="8 11" key="2">
    <citation type="submission" date="1998-03" db="EMBL/GenBank/DDBJ databases">
        <title>Analysis of the complete coding sequence of DNA of alastrim variola minor virus strain Garcia-1966.</title>
        <authorList>
            <person name="Shchelkunov S.N."/>
            <person name="Totmenin A.V."/>
            <person name="Gutorov V.V."/>
            <person name="Safronov P.F."/>
            <person name="Massung R.F."/>
            <person name="Loparev V.N."/>
            <person name="Knight J.C."/>
            <person name="Chizhikov V.E."/>
            <person name="Parsons J.M."/>
            <person name="Esposito J.J."/>
            <person name="Sosnovtsev S."/>
        </authorList>
    </citation>
    <scope>NUCLEOTIDE SEQUENCE [LARGE SCALE GENOMIC DNA]</scope>
    <source>
        <strain evidence="8">Garcia-1966</strain>
    </source>
</reference>
<proteinExistence type="predicted"/>
<evidence type="ECO:0000313" key="3">
    <source>
        <dbReference type="EMBL" id="ABF23378.1"/>
    </source>
</evidence>
<accession>Q76Q70</accession>
<dbReference type="Proteomes" id="UP000112873">
    <property type="component" value="Segment"/>
</dbReference>
<organismHost>
    <name type="scientific">Homo sapiens</name>
    <name type="common">Human</name>
    <dbReference type="NCBI Taxonomy" id="9606"/>
</organismHost>
<reference evidence="1" key="1">
    <citation type="journal article" date="1996" name="Virology">
        <title>Terminal region sequence variations in variola virus DNA.</title>
        <authorList>
            <person name="Massung R.F."/>
            <person name="Loparev V.N."/>
            <person name="Knight J.C."/>
            <person name="Totmenin A.V."/>
            <person name="Chizhikov V.E."/>
            <person name="Parsons J.M."/>
            <person name="Safronov P.F."/>
            <person name="Gutorov V.V."/>
            <person name="Shchelkunov S.N."/>
            <person name="Esposito J.J."/>
        </authorList>
    </citation>
    <scope>NUCLEOTIDE SEQUENCE</scope>
    <source>
        <strain evidence="1">Garcia-1966</strain>
    </source>
</reference>
<organism evidence="1">
    <name type="scientific">Variola virus</name>
    <dbReference type="NCBI Taxonomy" id="10255"/>
    <lineage>
        <taxon>Viruses</taxon>
        <taxon>Varidnaviria</taxon>
        <taxon>Bamfordvirae</taxon>
        <taxon>Nucleocytoviricota</taxon>
        <taxon>Pokkesviricetes</taxon>
        <taxon>Chitovirales</taxon>
        <taxon>Poxviridae</taxon>
        <taxon>Chordopoxvirinae</taxon>
        <taxon>Orthopoxvirus</taxon>
        <taxon>Orthopoxvirus variola</taxon>
    </lineage>
</organism>
<evidence type="ECO:0000313" key="1">
    <source>
        <dbReference type="EMBL" id="AAA69351.1"/>
    </source>
</evidence>
<accession>Q0NM49</accession>
<evidence type="ECO:0000313" key="2">
    <source>
        <dbReference type="EMBL" id="ABF22769.1"/>
    </source>
</evidence>
<evidence type="ECO:0000313" key="7">
    <source>
        <dbReference type="EMBL" id="ABF28994.1"/>
    </source>
</evidence>
<reference evidence="9 10" key="3">
    <citation type="journal article" date="2006" name="Science">
        <title>Genome sequence diversity and clues to the evolution of variola (smallpox) virus.</title>
        <authorList>
            <person name="Esposito J.J."/>
            <person name="Sammons S.A."/>
            <person name="Frace A.M."/>
            <person name="Osborne J.D."/>
            <person name="Olsen-Rasmussen M."/>
            <person name="Zhang M."/>
            <person name="Govil D."/>
            <person name="Damon I.K."/>
            <person name="Kline R."/>
            <person name="Laker M."/>
            <person name="Li Y."/>
            <person name="Smith G.L."/>
            <person name="Meyer H."/>
            <person name="LeDuc J.W."/>
            <person name="Wohlhueter R.M."/>
        </authorList>
    </citation>
    <scope>NUCLEOTIDE SEQUENCE [LARGE SCALE GENOMIC DNA]</scope>
    <source>
        <strain evidence="2">Benin</strain>
        <strain evidence="3">Brazil 1966</strain>
        <strain evidence="4">Guinea 1969</strain>
        <strain evidence="5">Niger 1969</strain>
        <strain evidence="6">Sierra Leone 1969</strain>
        <strain evidence="7">United Kingdom 1952 Butler</strain>
        <strain evidence="9">Variola virus (isolate Human/Brazil/v66-39/1966)</strain>
    </source>
</reference>
<evidence type="ECO:0000313" key="10">
    <source>
        <dbReference type="Proteomes" id="UP000098436"/>
    </source>
</evidence>
<dbReference type="EMBL" id="DQ441434">
    <property type="protein sequence ID" value="ABF26388.1"/>
    <property type="molecule type" value="Genomic_DNA"/>
</dbReference>
<dbReference type="EMBL" id="DQ441416">
    <property type="protein sequence ID" value="ABF22769.1"/>
    <property type="molecule type" value="Genomic_DNA"/>
</dbReference>
<dbReference type="Proteomes" id="UP000160505">
    <property type="component" value="Segment"/>
</dbReference>
<sequence>MAYNIYCIIIFYDINSIFQNILNYFRIYFVYINKNIHLRAYIYLYNTAPSSIIHLIILVRTIPCEMYLVNRSWIEYLYRLILVYIITHHIKQY</sequence>
<dbReference type="Proteomes" id="UP000098436">
    <property type="component" value="Segment"/>
</dbReference>
<dbReference type="EMBL" id="U18338">
    <property type="protein sequence ID" value="AAA69351.1"/>
    <property type="molecule type" value="Genomic_DNA"/>
</dbReference>
<name>Q89072_VARV</name>
<dbReference type="Proteomes" id="UP000127036">
    <property type="component" value="Segment"/>
</dbReference>
<dbReference type="EMBL" id="DQ441419">
    <property type="protein sequence ID" value="ABF23378.1"/>
    <property type="molecule type" value="Genomic_DNA"/>
</dbReference>
<dbReference type="EMBL" id="DQ441426">
    <property type="protein sequence ID" value="ABF24777.1"/>
    <property type="molecule type" value="Genomic_DNA"/>
</dbReference>
<accession>A0A1U8QFH8</accession>
<dbReference type="EMBL" id="DQ441447">
    <property type="protein sequence ID" value="ABF28994.1"/>
    <property type="molecule type" value="Genomic_DNA"/>
</dbReference>
<evidence type="ECO:0000313" key="5">
    <source>
        <dbReference type="EMBL" id="ABF26388.1"/>
    </source>
</evidence>
<dbReference type="Proteomes" id="UP000111493">
    <property type="component" value="Segment"/>
</dbReference>
<gene>
    <name evidence="8" type="primary">B11R</name>
    <name evidence="2" type="ORF">VARV_BEN68_59_009.7</name>
    <name evidence="3" type="ORF">VARV_BRZ66_39_009.7</name>
    <name evidence="4" type="ORF">VARV_GUI69_005_009.7</name>
    <name evidence="5" type="ORF">VARV_NIG69_001_009.7</name>
    <name evidence="6" type="ORF">VARV_SLN68_258_009.7</name>
    <name evidence="7" type="ORF">VARV_UNK52_but_009.7</name>
</gene>
<evidence type="ECO:0000313" key="11">
    <source>
        <dbReference type="Proteomes" id="UP000111493"/>
    </source>
</evidence>
<dbReference type="EMBL" id="DQ441437">
    <property type="protein sequence ID" value="ABF26994.1"/>
    <property type="molecule type" value="Genomic_DNA"/>
</dbReference>
<dbReference type="PIR" id="C72151">
    <property type="entry name" value="C72151"/>
</dbReference>
<dbReference type="EMBL" id="Y16780">
    <property type="protein sequence ID" value="CAB54604.1"/>
    <property type="molecule type" value="Genomic_DNA"/>
</dbReference>
<dbReference type="Proteomes" id="UP000133301">
    <property type="component" value="Segment"/>
</dbReference>
<evidence type="ECO:0000313" key="9">
    <source>
        <dbReference type="Proteomes" id="UP000001814"/>
    </source>
</evidence>
<evidence type="ECO:0000313" key="4">
    <source>
        <dbReference type="EMBL" id="ABF24777.1"/>
    </source>
</evidence>